<name>A0A0H3J2B3_CLOPA</name>
<sequence>MLKDNYESLDRRQAERGRSKSLKKFMIFSIIIVLSFILTFKYMFLIRNRASLYRDGGVSYISEVDDKSFYIYSYGRWQKSFIKGVNIGAAKPGAFPGDLAITKEEYIRWFKQIADMNADAIRIYTIPKPEFYDALYEYNKNAFKPLYVFQGVWINEDDISKYQNAQNNVIKSGFRKDIKDVIDVIHGNAKLSSRKGYASGTYTKDVSPYVIGWILGIEWNPHFVQNTNKINENINSFNGKYLYTENASPFEAFLGEMGDYAVSYETKKYGMQRPLSFTNWVTTDTLKHTNEPLEEEDMVEVNTEHIKKRNSFKPGLFASYHIYPYYPDFMNYQQKYADYKDKDGRVNTYRAYLKDLIKEHTVPVLVAEFGVPASRGITHENIHTGFNQGHIDEKQQGEMDASMLQNIFDEGYTGGLVFTWQDEWFKRTWNTMDLDIPDRRPYWSNSQTNEQEFGLLAFDPGKDKSICYVDGDISDWKNDKSLVADSNMKLYVKSDEKYLYVRADIKDFDFEKDKLFLPIDITPNSGNFKYNQYNLDFKRNADMVIVLDKEKGSKIVTDSYYDVFYYTYANKLNMIDRNMNYEKKDSGIFNPIYLCLNRPLYLPEDKKLLPLQKYETGKFTLGDANPEHKNYNSLTDYSINNNTIEIRIPWQLLNVMDPSTKMIMDDFYRIKEIKPMKIQGLYIGGILTKNNTVIENSNMEFYNWEEWDMPTYHERLKPSYYILKEIFKSIGSN</sequence>
<dbReference type="Proteomes" id="UP000028042">
    <property type="component" value="Unassembled WGS sequence"/>
</dbReference>
<evidence type="ECO:0000313" key="5">
    <source>
        <dbReference type="Proteomes" id="UP000030905"/>
    </source>
</evidence>
<dbReference type="PATRIC" id="fig|1262449.7.peg.1496"/>
<protein>
    <recommendedName>
        <fullName evidence="6">Family 2 glycosyl transferase</fullName>
    </recommendedName>
</protein>
<dbReference type="eggNOG" id="COG0457">
    <property type="taxonomic scope" value="Bacteria"/>
</dbReference>
<proteinExistence type="predicted"/>
<organism evidence="2 5">
    <name type="scientific">Clostridium pasteurianum DSM 525 = ATCC 6013</name>
    <dbReference type="NCBI Taxonomy" id="1262449"/>
    <lineage>
        <taxon>Bacteria</taxon>
        <taxon>Bacillati</taxon>
        <taxon>Bacillota</taxon>
        <taxon>Clostridia</taxon>
        <taxon>Eubacteriales</taxon>
        <taxon>Clostridiaceae</taxon>
        <taxon>Clostridium</taxon>
    </lineage>
</organism>
<reference evidence="2 5" key="1">
    <citation type="journal article" date="2015" name="Genome Announc.">
        <title>Complete Genome Sequence of the Nitrogen-Fixing and Solvent-Producing Clostridium pasteurianum DSM 525.</title>
        <authorList>
            <person name="Poehlein A."/>
            <person name="Grosse-Honebrink A."/>
            <person name="Zhang Y."/>
            <person name="Minton N.P."/>
            <person name="Daniel R."/>
        </authorList>
    </citation>
    <scope>NUCLEOTIDE SEQUENCE [LARGE SCALE GENOMIC DNA]</scope>
    <source>
        <strain evidence="2">DSM 525</strain>
        <strain evidence="5">DSM 525 / ATCC 6013</strain>
    </source>
</reference>
<dbReference type="Gene3D" id="3.20.20.80">
    <property type="entry name" value="Glycosidases"/>
    <property type="match status" value="1"/>
</dbReference>
<reference evidence="3 4" key="3">
    <citation type="journal article" name="Genome Announc.">
        <title>Improved Draft Genome Sequence of Clostridium pasteurianum Strain ATCC 6013 (DSM 525) Using a Hybrid Next-Generation Sequencing Approach.</title>
        <authorList>
            <person name="Pyne M.E."/>
            <person name="Utturkar S."/>
            <person name="Brown S.D."/>
            <person name="Moo-Young M."/>
            <person name="Chung D.A."/>
            <person name="Chou C.P."/>
        </authorList>
    </citation>
    <scope>NUCLEOTIDE SEQUENCE [LARGE SCALE GENOMIC DNA]</scope>
    <source>
        <strain evidence="3 4">ATCC 6013</strain>
    </source>
</reference>
<dbReference type="InterPro" id="IPR017853">
    <property type="entry name" value="GH"/>
</dbReference>
<dbReference type="SUPFAM" id="SSF51445">
    <property type="entry name" value="(Trans)glycosidases"/>
    <property type="match status" value="1"/>
</dbReference>
<evidence type="ECO:0000313" key="4">
    <source>
        <dbReference type="Proteomes" id="UP000028042"/>
    </source>
</evidence>
<reference evidence="3" key="2">
    <citation type="submission" date="2015-10" db="EMBL/GenBank/DDBJ databases">
        <title>Improved Draft Genome Sequence of Clostridium pasteurianum Strain ATCC 6013 (DSM 525) Using a Hybrid Next-Generation Sequencing Approach.</title>
        <authorList>
            <person name="Pyne M.E."/>
            <person name="Utturkar S.M."/>
            <person name="Brown S.D."/>
            <person name="Moo-Young M."/>
            <person name="Chung D.A."/>
            <person name="Chou P.C."/>
        </authorList>
    </citation>
    <scope>NUCLEOTIDE SEQUENCE</scope>
    <source>
        <strain evidence="3">ATCC 6013</strain>
    </source>
</reference>
<keyword evidence="5" id="KW-1185">Reference proteome</keyword>
<dbReference type="AlphaFoldDB" id="A0A0H3J2B3"/>
<dbReference type="Proteomes" id="UP000030905">
    <property type="component" value="Chromosome"/>
</dbReference>
<evidence type="ECO:0008006" key="6">
    <source>
        <dbReference type="Google" id="ProtNLM"/>
    </source>
</evidence>
<keyword evidence="1" id="KW-0472">Membrane</keyword>
<dbReference type="KEGG" id="cpat:CLPA_c14890"/>
<dbReference type="KEGG" id="cpae:CPAST_c14890"/>
<keyword evidence="1" id="KW-0812">Transmembrane</keyword>
<gene>
    <name evidence="2" type="ORF">CLPA_c14890</name>
    <name evidence="3" type="ORF">CP6013_01688</name>
</gene>
<feature type="transmembrane region" description="Helical" evidence="1">
    <location>
        <begin position="25"/>
        <end position="44"/>
    </location>
</feature>
<evidence type="ECO:0000313" key="3">
    <source>
        <dbReference type="EMBL" id="KRU12441.1"/>
    </source>
</evidence>
<dbReference type="EMBL" id="CP009268">
    <property type="protein sequence ID" value="AJA51552.1"/>
    <property type="molecule type" value="Genomic_DNA"/>
</dbReference>
<dbReference type="EMBL" id="JPGY02000001">
    <property type="protein sequence ID" value="KRU12441.1"/>
    <property type="molecule type" value="Genomic_DNA"/>
</dbReference>
<keyword evidence="1" id="KW-1133">Transmembrane helix</keyword>
<evidence type="ECO:0000313" key="2">
    <source>
        <dbReference type="EMBL" id="AJA51552.1"/>
    </source>
</evidence>
<evidence type="ECO:0000256" key="1">
    <source>
        <dbReference type="SAM" id="Phobius"/>
    </source>
</evidence>
<accession>A0A0H3J2B3</accession>